<dbReference type="AlphaFoldDB" id="A0A2P5HP15"/>
<keyword evidence="2" id="KW-1185">Reference proteome</keyword>
<reference evidence="1" key="1">
    <citation type="submission" date="2017-09" db="EMBL/GenBank/DDBJ databases">
        <title>Polyketide synthases of a Diaporthe helianthi virulent isolate.</title>
        <authorList>
            <person name="Baroncelli R."/>
        </authorList>
    </citation>
    <scope>NUCLEOTIDE SEQUENCE [LARGE SCALE GENOMIC DNA]</scope>
    <source>
        <strain evidence="1">7/96</strain>
    </source>
</reference>
<gene>
    <name evidence="1" type="ORF">DHEL01_v209631</name>
</gene>
<dbReference type="InParanoid" id="A0A2P5HP15"/>
<dbReference type="EMBL" id="MAVT02001118">
    <property type="protein sequence ID" value="POS71978.1"/>
    <property type="molecule type" value="Genomic_DNA"/>
</dbReference>
<evidence type="ECO:0000313" key="2">
    <source>
        <dbReference type="Proteomes" id="UP000094444"/>
    </source>
</evidence>
<organism evidence="1 2">
    <name type="scientific">Diaporthe helianthi</name>
    <dbReference type="NCBI Taxonomy" id="158607"/>
    <lineage>
        <taxon>Eukaryota</taxon>
        <taxon>Fungi</taxon>
        <taxon>Dikarya</taxon>
        <taxon>Ascomycota</taxon>
        <taxon>Pezizomycotina</taxon>
        <taxon>Sordariomycetes</taxon>
        <taxon>Sordariomycetidae</taxon>
        <taxon>Diaporthales</taxon>
        <taxon>Diaporthaceae</taxon>
        <taxon>Diaporthe</taxon>
    </lineage>
</organism>
<evidence type="ECO:0000313" key="1">
    <source>
        <dbReference type="EMBL" id="POS71978.1"/>
    </source>
</evidence>
<name>A0A2P5HP15_DIAHE</name>
<accession>A0A2P5HP15</accession>
<protein>
    <submittedName>
        <fullName evidence="1">Uncharacterized protein</fullName>
    </submittedName>
</protein>
<comment type="caution">
    <text evidence="1">The sequence shown here is derived from an EMBL/GenBank/DDBJ whole genome shotgun (WGS) entry which is preliminary data.</text>
</comment>
<sequence>MYRWCFSAWAVSCPEVGGTREHSIGDPRQPIVKIAYTSKLGSVPHRDSDSRVTSFVITTDLQSERDLITPPDCPESLTASVDNLPDRYYVMMSALSEALRERGSASIRPGGSLQQDACSTSSGLGTFATARMPLQCDPHWTPGTIGRTRLVPVCQSRVSWWCESALLRPRQSTSRFNFLKSREAIAVFRTCRCLPSRERSVGRSVDEQGFVEQSGWDPSSATFLELSWTSLVGKTLNLRPGCWSCAGQPGH</sequence>
<proteinExistence type="predicted"/>
<dbReference type="Proteomes" id="UP000094444">
    <property type="component" value="Unassembled WGS sequence"/>
</dbReference>